<organism evidence="2 3">
    <name type="scientific">Simiduia aestuariiviva</name>
    <dbReference type="NCBI Taxonomy" id="1510459"/>
    <lineage>
        <taxon>Bacteria</taxon>
        <taxon>Pseudomonadati</taxon>
        <taxon>Pseudomonadota</taxon>
        <taxon>Gammaproteobacteria</taxon>
        <taxon>Cellvibrionales</taxon>
        <taxon>Cellvibrionaceae</taxon>
        <taxon>Simiduia</taxon>
    </lineage>
</organism>
<gene>
    <name evidence="2" type="ORF">FHS30_002642</name>
</gene>
<dbReference type="EC" id="3.4.21.26" evidence="2"/>
<feature type="chain" id="PRO_5032587009" evidence="1">
    <location>
        <begin position="25"/>
        <end position="592"/>
    </location>
</feature>
<proteinExistence type="predicted"/>
<name>A0A839UMM4_9GAMM</name>
<dbReference type="PANTHER" id="PTHR33361">
    <property type="entry name" value="GLR0591 PROTEIN"/>
    <property type="match status" value="1"/>
</dbReference>
<evidence type="ECO:0000256" key="1">
    <source>
        <dbReference type="SAM" id="SignalP"/>
    </source>
</evidence>
<keyword evidence="2" id="KW-0378">Hydrolase</keyword>
<dbReference type="PANTHER" id="PTHR33361:SF2">
    <property type="entry name" value="DUF885 DOMAIN-CONTAINING PROTEIN"/>
    <property type="match status" value="1"/>
</dbReference>
<dbReference type="InterPro" id="IPR010281">
    <property type="entry name" value="DUF885"/>
</dbReference>
<dbReference type="Proteomes" id="UP000559987">
    <property type="component" value="Unassembled WGS sequence"/>
</dbReference>
<comment type="caution">
    <text evidence="2">The sequence shown here is derived from an EMBL/GenBank/DDBJ whole genome shotgun (WGS) entry which is preliminary data.</text>
</comment>
<accession>A0A839UMM4</accession>
<dbReference type="AlphaFoldDB" id="A0A839UMM4"/>
<protein>
    <submittedName>
        <fullName evidence="2">Prolyl oligopeptidase</fullName>
        <ecNumber evidence="2">3.4.21.26</ecNumber>
    </submittedName>
</protein>
<sequence length="592" mass="67727">MHWKASITALLVLLTTSAYTFANAGPKQTPPNPSTQALHALFDADWESALAHEPVWASYLGEKRFNRRWGDSSIAAEQAKTQRLKTSLAALQKIERSQLSPADRINYDLYQRKLRQGIEAQRFQRYLAPMSQRGGIQSIQNFTQFLALNTEQDYRDWLARLDTLDQQIATHIALMREGMRTGVMPPKIVMSRVPKQLTMQLVDTPTDSPFYKAFADISDNITPATQRALQQQAQAIIKTKLLPAYQTFNDFFVNEYLPACRDTVGIWDTPNGKDYYSFLARSFTTTNMTPDAIHALGLAEVARIKAQMHDIIKEVKFKGDFEAFLQFLRTDPQFYYDNPDDLFNAYLAISKRIDPELVKLFGHLPRMPYGLRPIPEAQAPDTTTAYYSSPAADGSRAGYYYVNLYQPETRPKYEMEVLSVHEAVPGHHLQIAIQQELGDLPNFRKYDGFTAFTEGWGLYSESLGYELGLYKDPYSRFGQLTYEMWRAVRLVVDTGMHYKKWTRRQAIDYFKANAAKSEQDIVNEVDRYIIMPGQALAYKIGQLKISELRQRATQELGDKFDIRAFHDLVLGSGAVPLDVLEDMVDEWIASKR</sequence>
<dbReference type="GO" id="GO:0004252">
    <property type="term" value="F:serine-type endopeptidase activity"/>
    <property type="evidence" value="ECO:0007669"/>
    <property type="project" value="UniProtKB-EC"/>
</dbReference>
<reference evidence="2 3" key="1">
    <citation type="submission" date="2020-08" db="EMBL/GenBank/DDBJ databases">
        <title>Genomic Encyclopedia of Type Strains, Phase III (KMG-III): the genomes of soil and plant-associated and newly described type strains.</title>
        <authorList>
            <person name="Whitman W."/>
        </authorList>
    </citation>
    <scope>NUCLEOTIDE SEQUENCE [LARGE SCALE GENOMIC DNA]</scope>
    <source>
        <strain evidence="2 3">CECT 8571</strain>
    </source>
</reference>
<dbReference type="Pfam" id="PF05960">
    <property type="entry name" value="DUF885"/>
    <property type="match status" value="1"/>
</dbReference>
<keyword evidence="3" id="KW-1185">Reference proteome</keyword>
<evidence type="ECO:0000313" key="2">
    <source>
        <dbReference type="EMBL" id="MBB3169434.1"/>
    </source>
</evidence>
<evidence type="ECO:0000313" key="3">
    <source>
        <dbReference type="Proteomes" id="UP000559987"/>
    </source>
</evidence>
<dbReference type="RefSeq" id="WP_183910903.1">
    <property type="nucleotide sequence ID" value="NZ_JACHXZ010000003.1"/>
</dbReference>
<feature type="signal peptide" evidence="1">
    <location>
        <begin position="1"/>
        <end position="24"/>
    </location>
</feature>
<dbReference type="EMBL" id="JACHXZ010000003">
    <property type="protein sequence ID" value="MBB3169434.1"/>
    <property type="molecule type" value="Genomic_DNA"/>
</dbReference>
<keyword evidence="1" id="KW-0732">Signal</keyword>